<keyword evidence="2" id="KW-1185">Reference proteome</keyword>
<proteinExistence type="predicted"/>
<comment type="caution">
    <text evidence="1">The sequence shown here is derived from an EMBL/GenBank/DDBJ whole genome shotgun (WGS) entry which is preliminary data.</text>
</comment>
<protein>
    <submittedName>
        <fullName evidence="1">Uncharacterized protein</fullName>
    </submittedName>
</protein>
<evidence type="ECO:0000313" key="1">
    <source>
        <dbReference type="EMBL" id="MEQ2200122.1"/>
    </source>
</evidence>
<organism evidence="1 2">
    <name type="scientific">Xenoophorus captivus</name>
    <dbReference type="NCBI Taxonomy" id="1517983"/>
    <lineage>
        <taxon>Eukaryota</taxon>
        <taxon>Metazoa</taxon>
        <taxon>Chordata</taxon>
        <taxon>Craniata</taxon>
        <taxon>Vertebrata</taxon>
        <taxon>Euteleostomi</taxon>
        <taxon>Actinopterygii</taxon>
        <taxon>Neopterygii</taxon>
        <taxon>Teleostei</taxon>
        <taxon>Neoteleostei</taxon>
        <taxon>Acanthomorphata</taxon>
        <taxon>Ovalentaria</taxon>
        <taxon>Atherinomorphae</taxon>
        <taxon>Cyprinodontiformes</taxon>
        <taxon>Goodeidae</taxon>
        <taxon>Xenoophorus</taxon>
    </lineage>
</organism>
<sequence>MQQSISIHSADLGEPLQPECLDLSSLRGCCWRCSQILLVIQSGGDTSFENFELVKVLFGIDQICREFNVPKQDTLFPMSIRLKMLSIGLIYSFLYKDKA</sequence>
<dbReference type="Proteomes" id="UP001434883">
    <property type="component" value="Unassembled WGS sequence"/>
</dbReference>
<dbReference type="EMBL" id="JAHRIN010025729">
    <property type="protein sequence ID" value="MEQ2200122.1"/>
    <property type="molecule type" value="Genomic_DNA"/>
</dbReference>
<reference evidence="1 2" key="1">
    <citation type="submission" date="2021-06" db="EMBL/GenBank/DDBJ databases">
        <authorList>
            <person name="Palmer J.M."/>
        </authorList>
    </citation>
    <scope>NUCLEOTIDE SEQUENCE [LARGE SCALE GENOMIC DNA]</scope>
    <source>
        <strain evidence="1 2">XC_2019</strain>
        <tissue evidence="1">Muscle</tissue>
    </source>
</reference>
<accession>A0ABV0QXU5</accession>
<gene>
    <name evidence="1" type="ORF">XENOCAPTIV_023069</name>
</gene>
<name>A0ABV0QXU5_9TELE</name>
<evidence type="ECO:0000313" key="2">
    <source>
        <dbReference type="Proteomes" id="UP001434883"/>
    </source>
</evidence>